<reference evidence="4" key="1">
    <citation type="journal article" date="2013" name="Nature">
        <title>Pan genome of the phytoplankton Emiliania underpins its global distribution.</title>
        <authorList>
            <person name="Read B.A."/>
            <person name="Kegel J."/>
            <person name="Klute M.J."/>
            <person name="Kuo A."/>
            <person name="Lefebvre S.C."/>
            <person name="Maumus F."/>
            <person name="Mayer C."/>
            <person name="Miller J."/>
            <person name="Monier A."/>
            <person name="Salamov A."/>
            <person name="Young J."/>
            <person name="Aguilar M."/>
            <person name="Claverie J.M."/>
            <person name="Frickenhaus S."/>
            <person name="Gonzalez K."/>
            <person name="Herman E.K."/>
            <person name="Lin Y.C."/>
            <person name="Napier J."/>
            <person name="Ogata H."/>
            <person name="Sarno A.F."/>
            <person name="Shmutz J."/>
            <person name="Schroeder D."/>
            <person name="de Vargas C."/>
            <person name="Verret F."/>
            <person name="von Dassow P."/>
            <person name="Valentin K."/>
            <person name="Van de Peer Y."/>
            <person name="Wheeler G."/>
            <person name="Dacks J.B."/>
            <person name="Delwiche C.F."/>
            <person name="Dyhrman S.T."/>
            <person name="Glockner G."/>
            <person name="John U."/>
            <person name="Richards T."/>
            <person name="Worden A.Z."/>
            <person name="Zhang X."/>
            <person name="Grigoriev I.V."/>
            <person name="Allen A.E."/>
            <person name="Bidle K."/>
            <person name="Borodovsky M."/>
            <person name="Bowler C."/>
            <person name="Brownlee C."/>
            <person name="Cock J.M."/>
            <person name="Elias M."/>
            <person name="Gladyshev V.N."/>
            <person name="Groth M."/>
            <person name="Guda C."/>
            <person name="Hadaegh A."/>
            <person name="Iglesias-Rodriguez M.D."/>
            <person name="Jenkins J."/>
            <person name="Jones B.M."/>
            <person name="Lawson T."/>
            <person name="Leese F."/>
            <person name="Lindquist E."/>
            <person name="Lobanov A."/>
            <person name="Lomsadze A."/>
            <person name="Malik S.B."/>
            <person name="Marsh M.E."/>
            <person name="Mackinder L."/>
            <person name="Mock T."/>
            <person name="Mueller-Roeber B."/>
            <person name="Pagarete A."/>
            <person name="Parker M."/>
            <person name="Probert I."/>
            <person name="Quesneville H."/>
            <person name="Raines C."/>
            <person name="Rensing S.A."/>
            <person name="Riano-Pachon D.M."/>
            <person name="Richier S."/>
            <person name="Rokitta S."/>
            <person name="Shiraiwa Y."/>
            <person name="Soanes D.M."/>
            <person name="van der Giezen M."/>
            <person name="Wahlund T.M."/>
            <person name="Williams B."/>
            <person name="Wilson W."/>
            <person name="Wolfe G."/>
            <person name="Wurch L.L."/>
        </authorList>
    </citation>
    <scope>NUCLEOTIDE SEQUENCE</scope>
</reference>
<feature type="repeat" description="TPR" evidence="1">
    <location>
        <begin position="144"/>
        <end position="177"/>
    </location>
</feature>
<dbReference type="HOGENOM" id="CLU_1158194_0_0_1"/>
<dbReference type="KEGG" id="ehx:EMIHUDRAFT_244355"/>
<dbReference type="SUPFAM" id="SSF48452">
    <property type="entry name" value="TPR-like"/>
    <property type="match status" value="1"/>
</dbReference>
<reference evidence="3" key="2">
    <citation type="submission" date="2024-10" db="UniProtKB">
        <authorList>
            <consortium name="EnsemblProtists"/>
        </authorList>
    </citation>
    <scope>IDENTIFICATION</scope>
</reference>
<accession>A0A0D3J0X1</accession>
<keyword evidence="1" id="KW-0802">TPR repeat</keyword>
<evidence type="ECO:0000313" key="3">
    <source>
        <dbReference type="EnsemblProtists" id="EOD17156"/>
    </source>
</evidence>
<dbReference type="AlphaFoldDB" id="A0A0D3J0X1"/>
<dbReference type="EnsemblProtists" id="EOD17156">
    <property type="protein sequence ID" value="EOD17156"/>
    <property type="gene ID" value="EMIHUDRAFT_244355"/>
</dbReference>
<dbReference type="GeneID" id="17263314"/>
<dbReference type="InterPro" id="IPR011990">
    <property type="entry name" value="TPR-like_helical_dom_sf"/>
</dbReference>
<dbReference type="PROSITE" id="PS50005">
    <property type="entry name" value="TPR"/>
    <property type="match status" value="1"/>
</dbReference>
<organism evidence="3 4">
    <name type="scientific">Emiliania huxleyi (strain CCMP1516)</name>
    <dbReference type="NCBI Taxonomy" id="280463"/>
    <lineage>
        <taxon>Eukaryota</taxon>
        <taxon>Haptista</taxon>
        <taxon>Haptophyta</taxon>
        <taxon>Prymnesiophyceae</taxon>
        <taxon>Isochrysidales</taxon>
        <taxon>Noelaerhabdaceae</taxon>
        <taxon>Emiliania</taxon>
    </lineage>
</organism>
<keyword evidence="4" id="KW-1185">Reference proteome</keyword>
<dbReference type="InterPro" id="IPR019734">
    <property type="entry name" value="TPR_rpt"/>
</dbReference>
<dbReference type="PaxDb" id="2903-EOD17156"/>
<proteinExistence type="predicted"/>
<evidence type="ECO:0008006" key="5">
    <source>
        <dbReference type="Google" id="ProtNLM"/>
    </source>
</evidence>
<sequence>MLADTPADDPHGEAAPAEEEEEPIVYDGPLPADIAGTPFAIFRAVDIWERLASHPDTRPHVADSGFRAAVERLRALDGQAAAREVMEDPRLAQALMAMQGGKDRLKLREEDMLQAEVGGRMKRRTQRDPVQLPHLERAHGHATAAAAKEAGNAHFKAGEYPDAAACYARALSLAADGGGGAAARETSYMYELGFPQRHFGATEPWAEAIKTEAAELFHAASGVVGEWVEAFKAKATAVEL</sequence>
<protein>
    <recommendedName>
        <fullName evidence="5">STI1/HOP DP domain-containing protein</fullName>
    </recommendedName>
</protein>
<evidence type="ECO:0000256" key="2">
    <source>
        <dbReference type="SAM" id="MobiDB-lite"/>
    </source>
</evidence>
<dbReference type="Gene3D" id="1.25.40.10">
    <property type="entry name" value="Tetratricopeptide repeat domain"/>
    <property type="match status" value="1"/>
</dbReference>
<dbReference type="RefSeq" id="XP_005769585.1">
    <property type="nucleotide sequence ID" value="XM_005769528.1"/>
</dbReference>
<dbReference type="Proteomes" id="UP000013827">
    <property type="component" value="Unassembled WGS sequence"/>
</dbReference>
<name>A0A0D3J0X1_EMIH1</name>
<evidence type="ECO:0000313" key="4">
    <source>
        <dbReference type="Proteomes" id="UP000013827"/>
    </source>
</evidence>
<feature type="region of interest" description="Disordered" evidence="2">
    <location>
        <begin position="1"/>
        <end position="29"/>
    </location>
</feature>
<evidence type="ECO:0000256" key="1">
    <source>
        <dbReference type="PROSITE-ProRule" id="PRU00339"/>
    </source>
</evidence>
<dbReference type="Gene3D" id="1.10.260.100">
    <property type="match status" value="1"/>
</dbReference>